<name>A0A0K1W276_9MOLU</name>
<dbReference type="PROSITE" id="PS51257">
    <property type="entry name" value="PROKAR_LIPOPROTEIN"/>
    <property type="match status" value="1"/>
</dbReference>
<feature type="region of interest" description="Disordered" evidence="1">
    <location>
        <begin position="33"/>
        <end position="59"/>
    </location>
</feature>
<evidence type="ECO:0008006" key="4">
    <source>
        <dbReference type="Google" id="ProtNLM"/>
    </source>
</evidence>
<dbReference type="RefSeq" id="WP_075058370.1">
    <property type="nucleotide sequence ID" value="NZ_CP012357.1"/>
</dbReference>
<protein>
    <recommendedName>
        <fullName evidence="4">Lipoprotein</fullName>
    </recommendedName>
</protein>
<proteinExistence type="predicted"/>
<dbReference type="STRING" id="216942.SLITO_v1c06420"/>
<dbReference type="AlphaFoldDB" id="A0A0K1W276"/>
<dbReference type="EMBL" id="CP012357">
    <property type="protein sequence ID" value="AKX34271.1"/>
    <property type="molecule type" value="Genomic_DNA"/>
</dbReference>
<dbReference type="OrthoDB" id="390464at2"/>
<feature type="compositionally biased region" description="Low complexity" evidence="1">
    <location>
        <begin position="35"/>
        <end position="54"/>
    </location>
</feature>
<gene>
    <name evidence="2" type="ORF">SLITO_v1c06420</name>
</gene>
<dbReference type="PATRIC" id="fig|216942.3.peg.651"/>
<reference evidence="2 3" key="1">
    <citation type="journal article" date="2015" name="Genome Announc.">
        <title>Complete Genome Sequence of Spiroplasma litorale TN-1T (DSM 21781), a Bacterium Isolated from a Green-Eyed Horsefly (Tabanus nigrovittatus).</title>
        <authorList>
            <person name="Lo W.S."/>
            <person name="Lai Y.C."/>
            <person name="Lien Y.W."/>
            <person name="Wang T.H."/>
            <person name="Kuo C.H."/>
        </authorList>
    </citation>
    <scope>NUCLEOTIDE SEQUENCE [LARGE SCALE GENOMIC DNA]</scope>
    <source>
        <strain evidence="2 3">TN-1</strain>
    </source>
</reference>
<accession>A0A0K1W276</accession>
<organism evidence="2 3">
    <name type="scientific">Spiroplasma litorale</name>
    <dbReference type="NCBI Taxonomy" id="216942"/>
    <lineage>
        <taxon>Bacteria</taxon>
        <taxon>Bacillati</taxon>
        <taxon>Mycoplasmatota</taxon>
        <taxon>Mollicutes</taxon>
        <taxon>Entomoplasmatales</taxon>
        <taxon>Spiroplasmataceae</taxon>
        <taxon>Spiroplasma</taxon>
    </lineage>
</organism>
<dbReference type="Proteomes" id="UP000067476">
    <property type="component" value="Chromosome"/>
</dbReference>
<evidence type="ECO:0000313" key="3">
    <source>
        <dbReference type="Proteomes" id="UP000067476"/>
    </source>
</evidence>
<keyword evidence="3" id="KW-1185">Reference proteome</keyword>
<evidence type="ECO:0000313" key="2">
    <source>
        <dbReference type="EMBL" id="AKX34271.1"/>
    </source>
</evidence>
<sequence length="555" mass="65096">MKKIYSCLILVLMLIFPILMVISCSNDNTNSSSVPINPINPTTPTEPTDPTDPNGGEVPTKPEDLKLYNIFKKYIDNKIYLIDVSKQYIDYFVSDVVKHNQINEYSISVKSIGENKESFTLKFGNSDLELTFNCDSKVDAKNKYSNINEDLGKLDLSNDNEPLYNKLIKEYGVTNLIKEEDFKLDFLYNQTYKYRNGVTLDFDLSFKNSNNNWLSYYILDVKGSLKLKFELEKTIDVLLNEDINNTYGELTSADVYDYYVNKNEFKEIYKKYNIKRDGFTIVNNNNKEIKYSDGFEGTWITNKNNQNKYDLSKIDIKYVTNTNCKPDTNQEQWKYKLIQEISNKSDTSTNEVESQIEFTFDENKRTFLIKPIESINPLFNKFYNSYEGKIYGAIKIDDLNIDNYLGILSNNKLVVDRELVYKYIADTLSFYLNTDIKEEEITFEESDSDVVKNKQMTVTIVYRNPSHSSHDKDYYVGTKLFKYTWVNDDVRSDKKYDSFSYDSSKKVDKLIQLSSNSLDYLSVFKNSKDQVEYWFFKSKWYIYQSSKIVKTKCRH</sequence>
<dbReference type="KEGG" id="sll:SLITO_v1c06420"/>
<evidence type="ECO:0000256" key="1">
    <source>
        <dbReference type="SAM" id="MobiDB-lite"/>
    </source>
</evidence>